<comment type="caution">
    <text evidence="18">The sequence shown here is derived from an EMBL/GenBank/DDBJ whole genome shotgun (WGS) entry which is preliminary data.</text>
</comment>
<keyword evidence="10" id="KW-0653">Protein transport</keyword>
<dbReference type="GO" id="GO:0005778">
    <property type="term" value="C:peroxisomal membrane"/>
    <property type="evidence" value="ECO:0007669"/>
    <property type="project" value="UniProtKB-SubCell"/>
</dbReference>
<accession>A0A4U0WSG6</accession>
<comment type="similarity">
    <text evidence="3">Belongs to the pex2/pex10/pex12 family.</text>
</comment>
<feature type="compositionally biased region" description="Gly residues" evidence="16">
    <location>
        <begin position="419"/>
        <end position="434"/>
    </location>
</feature>
<dbReference type="EMBL" id="NAJN01000228">
    <property type="protein sequence ID" value="TKA76622.1"/>
    <property type="molecule type" value="Genomic_DNA"/>
</dbReference>
<evidence type="ECO:0000256" key="14">
    <source>
        <dbReference type="ARBA" id="ARBA00029692"/>
    </source>
</evidence>
<comment type="subcellular location">
    <subcellularLocation>
        <location evidence="1">Peroxisome membrane</location>
        <topology evidence="1">Multi-pass membrane protein</topology>
    </subcellularLocation>
</comment>
<dbReference type="InterPro" id="IPR006845">
    <property type="entry name" value="Pex_N"/>
</dbReference>
<reference evidence="18 20" key="1">
    <citation type="submission" date="2017-03" db="EMBL/GenBank/DDBJ databases">
        <title>Genomes of endolithic fungi from Antarctica.</title>
        <authorList>
            <person name="Coleine C."/>
            <person name="Masonjones S."/>
            <person name="Stajich J.E."/>
        </authorList>
    </citation>
    <scope>NUCLEOTIDE SEQUENCE [LARGE SCALE GENOMIC DNA]</scope>
    <source>
        <strain evidence="18 20">CCFEE 5187</strain>
    </source>
</reference>
<dbReference type="SUPFAM" id="SSF57850">
    <property type="entry name" value="RING/U-box"/>
    <property type="match status" value="1"/>
</dbReference>
<keyword evidence="7" id="KW-0479">Metal-binding</keyword>
<evidence type="ECO:0000256" key="12">
    <source>
        <dbReference type="ARBA" id="ARBA00023136"/>
    </source>
</evidence>
<name>A0A4U0WSG6_9PEZI</name>
<keyword evidence="5" id="KW-0813">Transport</keyword>
<keyword evidence="12" id="KW-0472">Membrane</keyword>
<keyword evidence="6" id="KW-0812">Transmembrane</keyword>
<organism evidence="18 20">
    <name type="scientific">Cryomyces minteri</name>
    <dbReference type="NCBI Taxonomy" id="331657"/>
    <lineage>
        <taxon>Eukaryota</taxon>
        <taxon>Fungi</taxon>
        <taxon>Dikarya</taxon>
        <taxon>Ascomycota</taxon>
        <taxon>Pezizomycotina</taxon>
        <taxon>Dothideomycetes</taxon>
        <taxon>Dothideomycetes incertae sedis</taxon>
        <taxon>Cryomyces</taxon>
    </lineage>
</organism>
<dbReference type="EMBL" id="NAJN01001019">
    <property type="protein sequence ID" value="TKA66450.1"/>
    <property type="molecule type" value="Genomic_DNA"/>
</dbReference>
<feature type="region of interest" description="Disordered" evidence="16">
    <location>
        <begin position="315"/>
        <end position="349"/>
    </location>
</feature>
<evidence type="ECO:0000256" key="3">
    <source>
        <dbReference type="ARBA" id="ARBA00008704"/>
    </source>
</evidence>
<dbReference type="OrthoDB" id="107372at2759"/>
<keyword evidence="9" id="KW-0862">Zinc</keyword>
<dbReference type="PANTHER" id="PTHR12888:SF0">
    <property type="entry name" value="PEROXISOME ASSEMBLY PROTEIN 12"/>
    <property type="match status" value="1"/>
</dbReference>
<evidence type="ECO:0000256" key="9">
    <source>
        <dbReference type="ARBA" id="ARBA00022833"/>
    </source>
</evidence>
<dbReference type="GO" id="GO:0006513">
    <property type="term" value="P:protein monoubiquitination"/>
    <property type="evidence" value="ECO:0007669"/>
    <property type="project" value="TreeGrafter"/>
</dbReference>
<evidence type="ECO:0000313" key="20">
    <source>
        <dbReference type="Proteomes" id="UP000308768"/>
    </source>
</evidence>
<dbReference type="GO" id="GO:0008270">
    <property type="term" value="F:zinc ion binding"/>
    <property type="evidence" value="ECO:0007669"/>
    <property type="project" value="UniProtKB-KW"/>
</dbReference>
<dbReference type="InterPro" id="IPR017375">
    <property type="entry name" value="PEX12"/>
</dbReference>
<comment type="pathway">
    <text evidence="2">Protein modification; protein ubiquitination.</text>
</comment>
<protein>
    <recommendedName>
        <fullName evidence="4">Peroxisome assembly protein 12</fullName>
    </recommendedName>
    <alternativeName>
        <fullName evidence="14">Peroxin-12</fullName>
    </alternativeName>
</protein>
<evidence type="ECO:0000256" key="13">
    <source>
        <dbReference type="ARBA" id="ARBA00023140"/>
    </source>
</evidence>
<keyword evidence="8" id="KW-0863">Zinc-finger</keyword>
<dbReference type="PANTHER" id="PTHR12888">
    <property type="entry name" value="PEROXISOME ASSEMBLY PROTEIN 12 PEROXIN-12"/>
    <property type="match status" value="1"/>
</dbReference>
<dbReference type="InterPro" id="IPR013083">
    <property type="entry name" value="Znf_RING/FYVE/PHD"/>
</dbReference>
<evidence type="ECO:0000256" key="10">
    <source>
        <dbReference type="ARBA" id="ARBA00022927"/>
    </source>
</evidence>
<evidence type="ECO:0000256" key="16">
    <source>
        <dbReference type="SAM" id="MobiDB-lite"/>
    </source>
</evidence>
<gene>
    <name evidence="19" type="ORF">B0A49_02870</name>
    <name evidence="18" type="ORF">B0A49_05079</name>
</gene>
<evidence type="ECO:0000256" key="2">
    <source>
        <dbReference type="ARBA" id="ARBA00004906"/>
    </source>
</evidence>
<keyword evidence="13" id="KW-0576">Peroxisome</keyword>
<dbReference type="GO" id="GO:1990429">
    <property type="term" value="C:peroxisomal importomer complex"/>
    <property type="evidence" value="ECO:0007669"/>
    <property type="project" value="TreeGrafter"/>
</dbReference>
<evidence type="ECO:0000256" key="1">
    <source>
        <dbReference type="ARBA" id="ARBA00004585"/>
    </source>
</evidence>
<dbReference type="Pfam" id="PF04757">
    <property type="entry name" value="Pex2_Pex12"/>
    <property type="match status" value="1"/>
</dbReference>
<dbReference type="GO" id="GO:0016562">
    <property type="term" value="P:protein import into peroxisome matrix, receptor recycling"/>
    <property type="evidence" value="ECO:0007669"/>
    <property type="project" value="UniProtKB-ARBA"/>
</dbReference>
<feature type="compositionally biased region" description="Low complexity" evidence="16">
    <location>
        <begin position="318"/>
        <end position="339"/>
    </location>
</feature>
<evidence type="ECO:0000256" key="15">
    <source>
        <dbReference type="ARBA" id="ARBA00034505"/>
    </source>
</evidence>
<proteinExistence type="inferred from homology"/>
<evidence type="ECO:0000256" key="6">
    <source>
        <dbReference type="ARBA" id="ARBA00022692"/>
    </source>
</evidence>
<evidence type="ECO:0000256" key="5">
    <source>
        <dbReference type="ARBA" id="ARBA00022448"/>
    </source>
</evidence>
<sequence>MEFMTSLQNGFDEQKSSLFELLSEQQLSALIPPSLRYLLALATHRHPRYLLRILNSFDEVYALLSLVVERYYLRTYGGGFTENFYGLKRERVLRVKGGEIPRARLGAADQVRETLRLRRGDVWKNLAVLVALPYLRRKLDESYDIHAAHATVLGPAFGRRDGLPPDATVKQRLMYCYKWFLRNIYPSVNAAYYFSLLAFNLAYLFDGSKFSSPFLWLIGTRMRRMGEADHRAIALATQPKLPPSRPGARLAPTSLLNPRVLGQTVYPRLLSSLRILLPTSIFALKFLEWWHASDFARQLSRKAAEGIELPPPIISGLPASQSHPQRSSAASSPSASLSAEKSLIQPHSHKPPIATPSLLPILTVPAPTPSTSPLCPICLSPIATPTAAQTGYVFCYTCIYKWVGGSHARQVAFMEGGGGGGGGGGSDGGDGVWAGEGSDGEGREGQDAGQGSREGRWESGRGRCAVTGRRVLGGTEGLRRVMV</sequence>
<evidence type="ECO:0000256" key="11">
    <source>
        <dbReference type="ARBA" id="ARBA00022989"/>
    </source>
</evidence>
<keyword evidence="11" id="KW-1133">Transmembrane helix</keyword>
<feature type="domain" description="Pex N-terminal" evidence="17">
    <location>
        <begin position="25"/>
        <end position="293"/>
    </location>
</feature>
<dbReference type="AlphaFoldDB" id="A0A4U0WSG6"/>
<dbReference type="Proteomes" id="UP000308768">
    <property type="component" value="Unassembled WGS sequence"/>
</dbReference>
<dbReference type="GO" id="GO:0004842">
    <property type="term" value="F:ubiquitin-protein transferase activity"/>
    <property type="evidence" value="ECO:0007669"/>
    <property type="project" value="TreeGrafter"/>
</dbReference>
<dbReference type="Gene3D" id="3.30.40.10">
    <property type="entry name" value="Zinc/RING finger domain, C3HC4 (zinc finger)"/>
    <property type="match status" value="1"/>
</dbReference>
<evidence type="ECO:0000313" key="19">
    <source>
        <dbReference type="EMBL" id="TKA76622.1"/>
    </source>
</evidence>
<evidence type="ECO:0000256" key="8">
    <source>
        <dbReference type="ARBA" id="ARBA00022771"/>
    </source>
</evidence>
<dbReference type="STRING" id="331657.A0A4U0WSG6"/>
<evidence type="ECO:0000256" key="7">
    <source>
        <dbReference type="ARBA" id="ARBA00022723"/>
    </source>
</evidence>
<comment type="subunit">
    <text evidence="15">Component of the PEX2-PEX10-PEX12 retrotranslocation channel, composed of PEX2, PEX10 and PEX12.</text>
</comment>
<evidence type="ECO:0000313" key="18">
    <source>
        <dbReference type="EMBL" id="TKA66450.1"/>
    </source>
</evidence>
<evidence type="ECO:0000256" key="4">
    <source>
        <dbReference type="ARBA" id="ARBA00018980"/>
    </source>
</evidence>
<evidence type="ECO:0000259" key="17">
    <source>
        <dbReference type="Pfam" id="PF04757"/>
    </source>
</evidence>
<feature type="region of interest" description="Disordered" evidence="16">
    <location>
        <begin position="419"/>
        <end position="460"/>
    </location>
</feature>
<keyword evidence="20" id="KW-1185">Reference proteome</keyword>